<evidence type="ECO:0000313" key="2">
    <source>
        <dbReference type="Proteomes" id="UP001208570"/>
    </source>
</evidence>
<accession>A0AAD9JK35</accession>
<name>A0AAD9JK35_9ANNE</name>
<protein>
    <submittedName>
        <fullName evidence="1">Uncharacterized protein</fullName>
    </submittedName>
</protein>
<evidence type="ECO:0000313" key="1">
    <source>
        <dbReference type="EMBL" id="KAK2154157.1"/>
    </source>
</evidence>
<gene>
    <name evidence="1" type="ORF">LSH36_275g04042</name>
</gene>
<organism evidence="1 2">
    <name type="scientific">Paralvinella palmiformis</name>
    <dbReference type="NCBI Taxonomy" id="53620"/>
    <lineage>
        <taxon>Eukaryota</taxon>
        <taxon>Metazoa</taxon>
        <taxon>Spiralia</taxon>
        <taxon>Lophotrochozoa</taxon>
        <taxon>Annelida</taxon>
        <taxon>Polychaeta</taxon>
        <taxon>Sedentaria</taxon>
        <taxon>Canalipalpata</taxon>
        <taxon>Terebellida</taxon>
        <taxon>Terebelliformia</taxon>
        <taxon>Alvinellidae</taxon>
        <taxon>Paralvinella</taxon>
    </lineage>
</organism>
<dbReference type="Proteomes" id="UP001208570">
    <property type="component" value="Unassembled WGS sequence"/>
</dbReference>
<comment type="caution">
    <text evidence="1">The sequence shown here is derived from an EMBL/GenBank/DDBJ whole genome shotgun (WGS) entry which is preliminary data.</text>
</comment>
<proteinExistence type="predicted"/>
<dbReference type="EMBL" id="JAODUP010000275">
    <property type="protein sequence ID" value="KAK2154157.1"/>
    <property type="molecule type" value="Genomic_DNA"/>
</dbReference>
<reference evidence="1" key="1">
    <citation type="journal article" date="2023" name="Mol. Biol. Evol.">
        <title>Third-Generation Sequencing Reveals the Adaptive Role of the Epigenome in Three Deep-Sea Polychaetes.</title>
        <authorList>
            <person name="Perez M."/>
            <person name="Aroh O."/>
            <person name="Sun Y."/>
            <person name="Lan Y."/>
            <person name="Juniper S.K."/>
            <person name="Young C.R."/>
            <person name="Angers B."/>
            <person name="Qian P.Y."/>
        </authorList>
    </citation>
    <scope>NUCLEOTIDE SEQUENCE</scope>
    <source>
        <strain evidence="1">P08H-3</strain>
    </source>
</reference>
<sequence>MVFAHLSLMNDRSAIWNSISITRVGCCRLVMMAPSGVWILPKIFLMRSMLHQKKTI</sequence>
<keyword evidence="2" id="KW-1185">Reference proteome</keyword>
<dbReference type="AlphaFoldDB" id="A0AAD9JK35"/>